<evidence type="ECO:0000256" key="1">
    <source>
        <dbReference type="SAM" id="MobiDB-lite"/>
    </source>
</evidence>
<evidence type="ECO:0000313" key="4">
    <source>
        <dbReference type="EMBL" id="RAL18474.1"/>
    </source>
</evidence>
<evidence type="ECO:0000259" key="3">
    <source>
        <dbReference type="Pfam" id="PF18812"/>
    </source>
</evidence>
<gene>
    <name evidence="4" type="ORF">C5N92_07100</name>
</gene>
<comment type="caution">
    <text evidence="4">The sequence shown here is derived from an EMBL/GenBank/DDBJ whole genome shotgun (WGS) entry which is preliminary data.</text>
</comment>
<dbReference type="InterPro" id="IPR006528">
    <property type="entry name" value="Phage_head_morphogenesis_dom"/>
</dbReference>
<feature type="region of interest" description="Disordered" evidence="1">
    <location>
        <begin position="213"/>
        <end position="232"/>
    </location>
</feature>
<name>A0A328C1T7_9PAST</name>
<keyword evidence="5" id="KW-1185">Reference proteome</keyword>
<dbReference type="Proteomes" id="UP000248689">
    <property type="component" value="Unassembled WGS sequence"/>
</dbReference>
<dbReference type="OrthoDB" id="9813502at2"/>
<protein>
    <submittedName>
        <fullName evidence="4">Phage head morphogenesis protein</fullName>
    </submittedName>
</protein>
<accession>A0A328C1T7</accession>
<dbReference type="NCBIfam" id="TIGR01641">
    <property type="entry name" value="phageSPP1_gp7"/>
    <property type="match status" value="1"/>
</dbReference>
<proteinExistence type="predicted"/>
<evidence type="ECO:0000259" key="2">
    <source>
        <dbReference type="Pfam" id="PF04233"/>
    </source>
</evidence>
<dbReference type="AlphaFoldDB" id="A0A328C1T7"/>
<feature type="domain" description="Phage head morphogenesis" evidence="2">
    <location>
        <begin position="57"/>
        <end position="195"/>
    </location>
</feature>
<dbReference type="EMBL" id="PTPX01000014">
    <property type="protein sequence ID" value="RAL18474.1"/>
    <property type="molecule type" value="Genomic_DNA"/>
</dbReference>
<dbReference type="Pfam" id="PF04233">
    <property type="entry name" value="Phage_Mu_F"/>
    <property type="match status" value="1"/>
</dbReference>
<dbReference type="RefSeq" id="WP_111750156.1">
    <property type="nucleotide sequence ID" value="NZ_PTPX01000014.1"/>
</dbReference>
<evidence type="ECO:0000313" key="5">
    <source>
        <dbReference type="Proteomes" id="UP000248689"/>
    </source>
</evidence>
<dbReference type="Pfam" id="PF18812">
    <property type="entry name" value="PBECR3"/>
    <property type="match status" value="1"/>
</dbReference>
<organism evidence="4 5">
    <name type="scientific">Glaesserella australis</name>
    <dbReference type="NCBI Taxonomy" id="2094024"/>
    <lineage>
        <taxon>Bacteria</taxon>
        <taxon>Pseudomonadati</taxon>
        <taxon>Pseudomonadota</taxon>
        <taxon>Gammaproteobacteria</taxon>
        <taxon>Pasteurellales</taxon>
        <taxon>Pasteurellaceae</taxon>
        <taxon>Glaesserella</taxon>
    </lineage>
</organism>
<sequence>MPNAPKFVIGFEPTQAIEYLKQRRLLVGKIKKKKIYDSALARAVTISKMTNLDITQDIYASLERALKEGKSLANWKKELVGELERKGWIAGHDKRISKGIDGKLIANPQDGEYFGTPRRLNTIYRVNTQQAYSAARYQRYMDNVDNRPYWQYSAVGDQRTRPAHLALNGRVYRYDDPFWSTFYPPNGFNCRCTVIALGERDLTRKGLEVGSSEGKLVKAKRPKDKQSNQETTTGFVLPDGRILATDKGFDYNVGRLTYKPNLDLYAESLAHQFAKSEMSGAEFKLGYERFEKAYFAEKAKLGFEKMQKIDDKQELILVQNLTSVNFHFAAGRLSDADTALLNTEVSTVWLSDQTLVKQFNSRLGDPNFDFESYQNVPDTIFSADNIYKTNDGRVILIKKINGQIFEVVFKYLSNTKENFLLSARWANEKNLRSEIKRYEIVR</sequence>
<reference evidence="5" key="1">
    <citation type="submission" date="2018-02" db="EMBL/GenBank/DDBJ databases">
        <title>Glaesserella australis sp. nov., isolated from the lungs of pigs.</title>
        <authorList>
            <person name="Turni C."/>
            <person name="Christensen H."/>
        </authorList>
    </citation>
    <scope>NUCLEOTIDE SEQUENCE [LARGE SCALE GENOMIC DNA]</scope>
    <source>
        <strain evidence="5">HS4635</strain>
    </source>
</reference>
<dbReference type="InterPro" id="IPR041301">
    <property type="entry name" value="PBECR3"/>
</dbReference>
<feature type="domain" description="Phage-Barnase-EndoU-ColicinE5/D-RelE like nuclease 3" evidence="3">
    <location>
        <begin position="328"/>
        <end position="430"/>
    </location>
</feature>